<reference evidence="1" key="1">
    <citation type="submission" date="2018-02" db="EMBL/GenBank/DDBJ databases">
        <title>Rhizophora mucronata_Transcriptome.</title>
        <authorList>
            <person name="Meera S.P."/>
            <person name="Sreeshan A."/>
            <person name="Augustine A."/>
        </authorList>
    </citation>
    <scope>NUCLEOTIDE SEQUENCE</scope>
    <source>
        <tissue evidence="1">Leaf</tissue>
    </source>
</reference>
<protein>
    <submittedName>
        <fullName evidence="1">JHL06P13.8 protein</fullName>
    </submittedName>
</protein>
<organism evidence="1">
    <name type="scientific">Rhizophora mucronata</name>
    <name type="common">Asiatic mangrove</name>
    <dbReference type="NCBI Taxonomy" id="61149"/>
    <lineage>
        <taxon>Eukaryota</taxon>
        <taxon>Viridiplantae</taxon>
        <taxon>Streptophyta</taxon>
        <taxon>Embryophyta</taxon>
        <taxon>Tracheophyta</taxon>
        <taxon>Spermatophyta</taxon>
        <taxon>Magnoliopsida</taxon>
        <taxon>eudicotyledons</taxon>
        <taxon>Gunneridae</taxon>
        <taxon>Pentapetalae</taxon>
        <taxon>rosids</taxon>
        <taxon>fabids</taxon>
        <taxon>Malpighiales</taxon>
        <taxon>Rhizophoraceae</taxon>
        <taxon>Rhizophora</taxon>
    </lineage>
</organism>
<name>A0A2P2JMU0_RHIMU</name>
<evidence type="ECO:0000313" key="1">
    <source>
        <dbReference type="EMBL" id="MBW94794.1"/>
    </source>
</evidence>
<accession>A0A2P2JMU0</accession>
<dbReference type="EMBL" id="GGEC01014311">
    <property type="protein sequence ID" value="MBW94794.1"/>
    <property type="molecule type" value="Transcribed_RNA"/>
</dbReference>
<dbReference type="AlphaFoldDB" id="A0A2P2JMU0"/>
<proteinExistence type="predicted"/>
<sequence length="35" mass="4031">MQFIGLQIIYNIVQQGSLSTTSTKSWRSTINEFTH</sequence>